<dbReference type="GO" id="GO:0010181">
    <property type="term" value="F:FMN binding"/>
    <property type="evidence" value="ECO:0007669"/>
    <property type="project" value="TreeGrafter"/>
</dbReference>
<keyword evidence="3" id="KW-1185">Reference proteome</keyword>
<evidence type="ECO:0000313" key="3">
    <source>
        <dbReference type="Proteomes" id="UP000064967"/>
    </source>
</evidence>
<dbReference type="InterPro" id="IPR029039">
    <property type="entry name" value="Flavoprotein-like_sf"/>
</dbReference>
<proteinExistence type="predicted"/>
<dbReference type="InterPro" id="IPR005025">
    <property type="entry name" value="FMN_Rdtase-like_dom"/>
</dbReference>
<dbReference type="EMBL" id="CP012333">
    <property type="protein sequence ID" value="AKU97789.1"/>
    <property type="molecule type" value="Genomic_DNA"/>
</dbReference>
<dbReference type="GO" id="GO:0016491">
    <property type="term" value="F:oxidoreductase activity"/>
    <property type="evidence" value="ECO:0007669"/>
    <property type="project" value="InterPro"/>
</dbReference>
<protein>
    <submittedName>
        <fullName evidence="2">NADPH:quinone oxidoreductase</fullName>
    </submittedName>
</protein>
<dbReference type="Pfam" id="PF03358">
    <property type="entry name" value="FMN_red"/>
    <property type="match status" value="1"/>
</dbReference>
<name>A0A0K1PXD6_9BACT</name>
<dbReference type="Proteomes" id="UP000064967">
    <property type="component" value="Chromosome"/>
</dbReference>
<reference evidence="2 3" key="1">
    <citation type="submission" date="2015-08" db="EMBL/GenBank/DDBJ databases">
        <authorList>
            <person name="Babu N.S."/>
            <person name="Beckwith C.J."/>
            <person name="Beseler K.G."/>
            <person name="Brison A."/>
            <person name="Carone J.V."/>
            <person name="Caskin T.P."/>
            <person name="Diamond M."/>
            <person name="Durham M.E."/>
            <person name="Foxe J.M."/>
            <person name="Go M."/>
            <person name="Henderson B.A."/>
            <person name="Jones I.B."/>
            <person name="McGettigan J.A."/>
            <person name="Micheletti S.J."/>
            <person name="Nasrallah M.E."/>
            <person name="Ortiz D."/>
            <person name="Piller C.R."/>
            <person name="Privatt S.R."/>
            <person name="Schneider S.L."/>
            <person name="Sharp S."/>
            <person name="Smith T.C."/>
            <person name="Stanton J.D."/>
            <person name="Ullery H.E."/>
            <person name="Wilson R.J."/>
            <person name="Serrano M.G."/>
            <person name="Buck G."/>
            <person name="Lee V."/>
            <person name="Wang Y."/>
            <person name="Carvalho R."/>
            <person name="Voegtly L."/>
            <person name="Shi R."/>
            <person name="Duckworth R."/>
            <person name="Johnson A."/>
            <person name="Loviza R."/>
            <person name="Walstead R."/>
            <person name="Shah Z."/>
            <person name="Kiflezghi M."/>
            <person name="Wade K."/>
            <person name="Ball S.L."/>
            <person name="Bradley K.W."/>
            <person name="Asai D.J."/>
            <person name="Bowman C.A."/>
            <person name="Russell D.A."/>
            <person name="Pope W.H."/>
            <person name="Jacobs-Sera D."/>
            <person name="Hendrix R.W."/>
            <person name="Hatfull G.F."/>
        </authorList>
    </citation>
    <scope>NUCLEOTIDE SEQUENCE [LARGE SCALE GENOMIC DNA]</scope>
    <source>
        <strain evidence="2 3">DSM 27648</strain>
    </source>
</reference>
<dbReference type="RefSeq" id="WP_169927694.1">
    <property type="nucleotide sequence ID" value="NZ_CP012333.1"/>
</dbReference>
<dbReference type="KEGG" id="llu:AKJ09_04453"/>
<sequence>MTKTAALLLGSTRASGWTRKLGRALALLAPPDLEVREIVVADLPLYHEELEPREPPEWARFRAEMRAVDALLFVTPEYNRSIPAMLKNAIDIGSSPEEHSVWSGKPAAVASFSPGMLGGFGANHHLRQALVFLDVPVLQQPEIYLSQIDRLFDEEERLRDGPGKELLVTFMQAFDSWIALGG</sequence>
<dbReference type="PANTHER" id="PTHR30543:SF21">
    <property type="entry name" value="NAD(P)H-DEPENDENT FMN REDUCTASE LOT6"/>
    <property type="match status" value="1"/>
</dbReference>
<dbReference type="Gene3D" id="3.40.50.360">
    <property type="match status" value="1"/>
</dbReference>
<gene>
    <name evidence="2" type="ORF">AKJ09_04453</name>
</gene>
<dbReference type="AlphaFoldDB" id="A0A0K1PXD6"/>
<dbReference type="STRING" id="1391654.AKJ09_04453"/>
<accession>A0A0K1PXD6</accession>
<evidence type="ECO:0000259" key="1">
    <source>
        <dbReference type="Pfam" id="PF03358"/>
    </source>
</evidence>
<dbReference type="PANTHER" id="PTHR30543">
    <property type="entry name" value="CHROMATE REDUCTASE"/>
    <property type="match status" value="1"/>
</dbReference>
<dbReference type="GO" id="GO:0005829">
    <property type="term" value="C:cytosol"/>
    <property type="evidence" value="ECO:0007669"/>
    <property type="project" value="TreeGrafter"/>
</dbReference>
<dbReference type="InterPro" id="IPR050712">
    <property type="entry name" value="NAD(P)H-dep_reductase"/>
</dbReference>
<organism evidence="2 3">
    <name type="scientific">Labilithrix luteola</name>
    <dbReference type="NCBI Taxonomy" id="1391654"/>
    <lineage>
        <taxon>Bacteria</taxon>
        <taxon>Pseudomonadati</taxon>
        <taxon>Myxococcota</taxon>
        <taxon>Polyangia</taxon>
        <taxon>Polyangiales</taxon>
        <taxon>Labilitrichaceae</taxon>
        <taxon>Labilithrix</taxon>
    </lineage>
</organism>
<feature type="domain" description="NADPH-dependent FMN reductase-like" evidence="1">
    <location>
        <begin position="6"/>
        <end position="147"/>
    </location>
</feature>
<dbReference type="SUPFAM" id="SSF52218">
    <property type="entry name" value="Flavoproteins"/>
    <property type="match status" value="1"/>
</dbReference>
<evidence type="ECO:0000313" key="2">
    <source>
        <dbReference type="EMBL" id="AKU97789.1"/>
    </source>
</evidence>